<feature type="region of interest" description="Disordered" evidence="1">
    <location>
        <begin position="205"/>
        <end position="238"/>
    </location>
</feature>
<evidence type="ECO:0000259" key="2">
    <source>
        <dbReference type="PROSITE" id="PS50994"/>
    </source>
</evidence>
<proteinExistence type="predicted"/>
<dbReference type="InterPro" id="IPR012337">
    <property type="entry name" value="RNaseH-like_sf"/>
</dbReference>
<dbReference type="PANTHER" id="PTHR45835:SF99">
    <property type="entry name" value="CHROMO DOMAIN-CONTAINING PROTEIN-RELATED"/>
    <property type="match status" value="1"/>
</dbReference>
<dbReference type="InterPro" id="IPR036397">
    <property type="entry name" value="RNaseH_sf"/>
</dbReference>
<dbReference type="Proteomes" id="UP000325315">
    <property type="component" value="Unassembled WGS sequence"/>
</dbReference>
<dbReference type="PROSITE" id="PS50994">
    <property type="entry name" value="INTEGRASE"/>
    <property type="match status" value="1"/>
</dbReference>
<keyword evidence="4" id="KW-1185">Reference proteome</keyword>
<dbReference type="GO" id="GO:0003676">
    <property type="term" value="F:nucleic acid binding"/>
    <property type="evidence" value="ECO:0007669"/>
    <property type="project" value="InterPro"/>
</dbReference>
<dbReference type="Pfam" id="PF24626">
    <property type="entry name" value="SH3_Tf2-1"/>
    <property type="match status" value="1"/>
</dbReference>
<dbReference type="GO" id="GO:0015074">
    <property type="term" value="P:DNA integration"/>
    <property type="evidence" value="ECO:0007669"/>
    <property type="project" value="InterPro"/>
</dbReference>
<dbReference type="AlphaFoldDB" id="A0A5B6VA31"/>
<comment type="caution">
    <text evidence="3">The sequence shown here is derived from an EMBL/GenBank/DDBJ whole genome shotgun (WGS) entry which is preliminary data.</text>
</comment>
<sequence>MDPDRDVADEVESNAPAPAQGVAPSETPQGVELVRLNKYPVHKIRKQWAKEFRANVDDDPDRAEFWLENTIKVFDELSCIPEGCLKCAISLFRDIAYHWWKTLVYVVPRKRVTWELFQEEFRKKYIIGILELNEFVVLLERASKAEELSKEKRKAESEVRDARKRPMSKSFQSQSKKSREMYSRSNVSHFIRDCPEMDEKEHFLSARPSNTTNRGRPPRNTGNGTSSKGMTKDSVVRSKVRAPARAYAICAREDTSSPDVITGTFSLYDTNVIALVDPRSTHSYVCVNLVSSKSLSIEFTEFVIKVSNPLGKYVLIDKVCKNFPLMIRVNCRLKTIELKCENGEVLHVETSESSELPIVILSIVAQRYVRKGCEAYLAYVLNKKMSELKVESVPVVCEYLDVFPEELLGLHLIREKKDESMRLCIDYRQLNKVTTKNKYPLPRIDDLFDQLKGATVFSKIDLRSGYYQLRVKESDVPKTAFRTRFLGHIVSGDRIRVDPSKISAIVDWKPPRNKDLNLRQRRWLELLKDYELLINYHPGKAKVVADALSRKSLFALRAISTRLTLSNDASILAEMRARSIYLQQICEAQKNDSELQAKRAQCESGSDSDFRIIKAEHQVPSGLLQPVMVPEWKWDRIIMDFVTRLPLTTKKKDVIWVVVDRLTKSAHFISIRTNYSLDKLAELYIAEIVRLHGVPISIISDRYPSFQSSIKMAPYVALYGRKCRTPLYWTELSEKHIHGADLVRETEEKVKVIRDCLKAASDQQKSYADLKRKEIKFQIGDKVFLKASPWKKILRFGSKGKLSPHFIGSYEVIERIRPVAY</sequence>
<dbReference type="CDD" id="cd01647">
    <property type="entry name" value="RT_LTR"/>
    <property type="match status" value="1"/>
</dbReference>
<dbReference type="InterPro" id="IPR001584">
    <property type="entry name" value="Integrase_cat-core"/>
</dbReference>
<protein>
    <submittedName>
        <fullName evidence="3">Retrotransposable element Tf2</fullName>
    </submittedName>
</protein>
<dbReference type="InterPro" id="IPR000477">
    <property type="entry name" value="RT_dom"/>
</dbReference>
<evidence type="ECO:0000313" key="3">
    <source>
        <dbReference type="EMBL" id="KAA3465826.1"/>
    </source>
</evidence>
<dbReference type="Pfam" id="PF00078">
    <property type="entry name" value="RVT_1"/>
    <property type="match status" value="1"/>
</dbReference>
<dbReference type="InterPro" id="IPR043128">
    <property type="entry name" value="Rev_trsase/Diguanyl_cyclase"/>
</dbReference>
<dbReference type="SUPFAM" id="SSF53098">
    <property type="entry name" value="Ribonuclease H-like"/>
    <property type="match status" value="1"/>
</dbReference>
<dbReference type="SUPFAM" id="SSF56672">
    <property type="entry name" value="DNA/RNA polymerases"/>
    <property type="match status" value="1"/>
</dbReference>
<dbReference type="EMBL" id="SMMG02000007">
    <property type="protein sequence ID" value="KAA3465826.1"/>
    <property type="molecule type" value="Genomic_DNA"/>
</dbReference>
<dbReference type="Gene3D" id="3.30.420.10">
    <property type="entry name" value="Ribonuclease H-like superfamily/Ribonuclease H"/>
    <property type="match status" value="1"/>
</dbReference>
<feature type="compositionally biased region" description="Polar residues" evidence="1">
    <location>
        <begin position="207"/>
        <end position="229"/>
    </location>
</feature>
<dbReference type="InterPro" id="IPR043502">
    <property type="entry name" value="DNA/RNA_pol_sf"/>
</dbReference>
<evidence type="ECO:0000313" key="4">
    <source>
        <dbReference type="Proteomes" id="UP000325315"/>
    </source>
</evidence>
<dbReference type="Gene3D" id="3.30.70.270">
    <property type="match status" value="1"/>
</dbReference>
<evidence type="ECO:0000256" key="1">
    <source>
        <dbReference type="SAM" id="MobiDB-lite"/>
    </source>
</evidence>
<reference evidence="4" key="1">
    <citation type="journal article" date="2019" name="Plant Biotechnol. J.">
        <title>Genome sequencing of the Australian wild diploid species Gossypium australe highlights disease resistance and delayed gland morphogenesis.</title>
        <authorList>
            <person name="Cai Y."/>
            <person name="Cai X."/>
            <person name="Wang Q."/>
            <person name="Wang P."/>
            <person name="Zhang Y."/>
            <person name="Cai C."/>
            <person name="Xu Y."/>
            <person name="Wang K."/>
            <person name="Zhou Z."/>
            <person name="Wang C."/>
            <person name="Geng S."/>
            <person name="Li B."/>
            <person name="Dong Q."/>
            <person name="Hou Y."/>
            <person name="Wang H."/>
            <person name="Ai P."/>
            <person name="Liu Z."/>
            <person name="Yi F."/>
            <person name="Sun M."/>
            <person name="An G."/>
            <person name="Cheng J."/>
            <person name="Zhang Y."/>
            <person name="Shi Q."/>
            <person name="Xie Y."/>
            <person name="Shi X."/>
            <person name="Chang Y."/>
            <person name="Huang F."/>
            <person name="Chen Y."/>
            <person name="Hong S."/>
            <person name="Mi L."/>
            <person name="Sun Q."/>
            <person name="Zhang L."/>
            <person name="Zhou B."/>
            <person name="Peng R."/>
            <person name="Zhang X."/>
            <person name="Liu F."/>
        </authorList>
    </citation>
    <scope>NUCLEOTIDE SEQUENCE [LARGE SCALE GENOMIC DNA]</scope>
    <source>
        <strain evidence="4">cv. PA1801</strain>
    </source>
</reference>
<gene>
    <name evidence="3" type="ORF">EPI10_000964</name>
</gene>
<feature type="domain" description="Integrase catalytic" evidence="2">
    <location>
        <begin position="622"/>
        <end position="720"/>
    </location>
</feature>
<dbReference type="InterPro" id="IPR056924">
    <property type="entry name" value="SH3_Tf2-1"/>
</dbReference>
<organism evidence="3 4">
    <name type="scientific">Gossypium australe</name>
    <dbReference type="NCBI Taxonomy" id="47621"/>
    <lineage>
        <taxon>Eukaryota</taxon>
        <taxon>Viridiplantae</taxon>
        <taxon>Streptophyta</taxon>
        <taxon>Embryophyta</taxon>
        <taxon>Tracheophyta</taxon>
        <taxon>Spermatophyta</taxon>
        <taxon>Magnoliopsida</taxon>
        <taxon>eudicotyledons</taxon>
        <taxon>Gunneridae</taxon>
        <taxon>Pentapetalae</taxon>
        <taxon>rosids</taxon>
        <taxon>malvids</taxon>
        <taxon>Malvales</taxon>
        <taxon>Malvaceae</taxon>
        <taxon>Malvoideae</taxon>
        <taxon>Gossypium</taxon>
    </lineage>
</organism>
<dbReference type="Gene3D" id="3.10.10.10">
    <property type="entry name" value="HIV Type 1 Reverse Transcriptase, subunit A, domain 1"/>
    <property type="match status" value="1"/>
</dbReference>
<name>A0A5B6VA31_9ROSI</name>
<feature type="region of interest" description="Disordered" evidence="1">
    <location>
        <begin position="149"/>
        <end position="184"/>
    </location>
</feature>
<accession>A0A5B6VA31</accession>
<feature type="compositionally biased region" description="Basic and acidic residues" evidence="1">
    <location>
        <begin position="149"/>
        <end position="161"/>
    </location>
</feature>
<dbReference type="Pfam" id="PF08284">
    <property type="entry name" value="RVP_2"/>
    <property type="match status" value="1"/>
</dbReference>
<dbReference type="PANTHER" id="PTHR45835">
    <property type="entry name" value="YALI0A06105P"/>
    <property type="match status" value="1"/>
</dbReference>
<feature type="region of interest" description="Disordered" evidence="1">
    <location>
        <begin position="1"/>
        <end position="29"/>
    </location>
</feature>